<gene>
    <name evidence="3" type="primary">ureF</name>
    <name evidence="4" type="ORF">SAMN04488056_11536</name>
</gene>
<keyword evidence="5" id="KW-1185">Reference proteome</keyword>
<proteinExistence type="inferred from homology"/>
<dbReference type="GO" id="GO:0005737">
    <property type="term" value="C:cytoplasm"/>
    <property type="evidence" value="ECO:0007669"/>
    <property type="project" value="UniProtKB-SubCell"/>
</dbReference>
<dbReference type="Proteomes" id="UP000199236">
    <property type="component" value="Unassembled WGS sequence"/>
</dbReference>
<comment type="subunit">
    <text evidence="3">UreD, UreF and UreG form a complex that acts as a GTP-hydrolysis-dependent molecular chaperone, activating the urease apoprotein by helping to assemble the nickel containing metallocenter of UreC. The UreE protein probably delivers the nickel.</text>
</comment>
<evidence type="ECO:0000256" key="3">
    <source>
        <dbReference type="HAMAP-Rule" id="MF_01385"/>
    </source>
</evidence>
<name>A0A1I5KVQ3_9HYPH</name>
<keyword evidence="3" id="KW-0963">Cytoplasm</keyword>
<dbReference type="EMBL" id="FOVR01000015">
    <property type="protein sequence ID" value="SFO89179.1"/>
    <property type="molecule type" value="Genomic_DNA"/>
</dbReference>
<protein>
    <recommendedName>
        <fullName evidence="3">Urease accessory protein UreF</fullName>
    </recommendedName>
</protein>
<dbReference type="PIRSF" id="PIRSF009467">
    <property type="entry name" value="Ureas_acces_UreF"/>
    <property type="match status" value="1"/>
</dbReference>
<dbReference type="Pfam" id="PF01730">
    <property type="entry name" value="UreF"/>
    <property type="match status" value="1"/>
</dbReference>
<dbReference type="HAMAP" id="MF_01385">
    <property type="entry name" value="UreF"/>
    <property type="match status" value="1"/>
</dbReference>
<dbReference type="STRING" id="655353.SAMN04488056_11536"/>
<keyword evidence="1 3" id="KW-0996">Nickel insertion</keyword>
<dbReference type="Gene3D" id="1.10.4190.10">
    <property type="entry name" value="Urease accessory protein UreF"/>
    <property type="match status" value="1"/>
</dbReference>
<comment type="similarity">
    <text evidence="3">Belongs to the UreF family.</text>
</comment>
<comment type="function">
    <text evidence="3">Required for maturation of urease via the functional incorporation of the urease nickel metallocenter.</text>
</comment>
<dbReference type="InterPro" id="IPR038277">
    <property type="entry name" value="UreF_sf"/>
</dbReference>
<evidence type="ECO:0000256" key="1">
    <source>
        <dbReference type="ARBA" id="ARBA00022988"/>
    </source>
</evidence>
<keyword evidence="2 3" id="KW-0143">Chaperone</keyword>
<evidence type="ECO:0000313" key="4">
    <source>
        <dbReference type="EMBL" id="SFO89179.1"/>
    </source>
</evidence>
<reference evidence="4 5" key="1">
    <citation type="submission" date="2016-10" db="EMBL/GenBank/DDBJ databases">
        <authorList>
            <person name="de Groot N.N."/>
        </authorList>
    </citation>
    <scope>NUCLEOTIDE SEQUENCE [LARGE SCALE GENOMIC DNA]</scope>
    <source>
        <strain evidence="4 5">CGMCC 1.9157</strain>
    </source>
</reference>
<dbReference type="PANTHER" id="PTHR33620">
    <property type="entry name" value="UREASE ACCESSORY PROTEIN F"/>
    <property type="match status" value="1"/>
</dbReference>
<accession>A0A1I5KVQ3</accession>
<dbReference type="PANTHER" id="PTHR33620:SF1">
    <property type="entry name" value="UREASE ACCESSORY PROTEIN F"/>
    <property type="match status" value="1"/>
</dbReference>
<dbReference type="AlphaFoldDB" id="A0A1I5KVQ3"/>
<dbReference type="InterPro" id="IPR002639">
    <property type="entry name" value="UreF"/>
</dbReference>
<sequence>MSIDPETIAEPCVLANSAHQQGTVLLRLLTWLSPAFPLGTFSYSHGLETAISEGICHDMGSVGDWIEHLVTMGSAKSDAILLAHAWRIGSSDMNALIELNDLALALSASKERHVEISQQGMAFFKASAAWPTRLQEQIRQAEPDAIALPIIMGATAKEHGIDLGTILPASLHAFASNLISVAMRLVPLGQSDGLKLQARLEAAILASADDAAAADLEDLGSSCFHSDIAAMRHETLYTRIFRS</sequence>
<organism evidence="4 5">
    <name type="scientific">Cohaesibacter marisflavi</name>
    <dbReference type="NCBI Taxonomy" id="655353"/>
    <lineage>
        <taxon>Bacteria</taxon>
        <taxon>Pseudomonadati</taxon>
        <taxon>Pseudomonadota</taxon>
        <taxon>Alphaproteobacteria</taxon>
        <taxon>Hyphomicrobiales</taxon>
        <taxon>Cohaesibacteraceae</taxon>
    </lineage>
</organism>
<evidence type="ECO:0000256" key="2">
    <source>
        <dbReference type="ARBA" id="ARBA00023186"/>
    </source>
</evidence>
<dbReference type="GO" id="GO:0016151">
    <property type="term" value="F:nickel cation binding"/>
    <property type="evidence" value="ECO:0007669"/>
    <property type="project" value="UniProtKB-UniRule"/>
</dbReference>
<comment type="subcellular location">
    <subcellularLocation>
        <location evidence="3">Cytoplasm</location>
    </subcellularLocation>
</comment>
<evidence type="ECO:0000313" key="5">
    <source>
        <dbReference type="Proteomes" id="UP000199236"/>
    </source>
</evidence>